<dbReference type="HOGENOM" id="CLU_197644_0_0_9"/>
<evidence type="ECO:0000313" key="3">
    <source>
        <dbReference type="Proteomes" id="UP000003438"/>
    </source>
</evidence>
<keyword evidence="1" id="KW-0812">Transmembrane</keyword>
<dbReference type="PROSITE" id="PS51257">
    <property type="entry name" value="PROKAR_LIPOPROTEIN"/>
    <property type="match status" value="1"/>
</dbReference>
<dbReference type="RefSeq" id="WP_007048167.1">
    <property type="nucleotide sequence ID" value="NZ_GG704770.1"/>
</dbReference>
<keyword evidence="1" id="KW-1133">Transmembrane helix</keyword>
<accession>D1PQY9</accession>
<dbReference type="OrthoDB" id="2062758at2"/>
<evidence type="ECO:0000313" key="2">
    <source>
        <dbReference type="EMBL" id="EFB74836.1"/>
    </source>
</evidence>
<protein>
    <submittedName>
        <fullName evidence="2">Uncharacterized protein</fullName>
    </submittedName>
</protein>
<reference evidence="2" key="1">
    <citation type="submission" date="2009-12" db="EMBL/GenBank/DDBJ databases">
        <authorList>
            <person name="Weinstock G."/>
            <person name="Sodergren E."/>
            <person name="Clifton S."/>
            <person name="Fulton L."/>
            <person name="Fulton B."/>
            <person name="Courtney L."/>
            <person name="Fronick C."/>
            <person name="Harrison M."/>
            <person name="Strong C."/>
            <person name="Farmer C."/>
            <person name="Delahaunty K."/>
            <person name="Markovic C."/>
            <person name="Hall O."/>
            <person name="Minx P."/>
            <person name="Tomlinson C."/>
            <person name="Mitreva M."/>
            <person name="Nelson J."/>
            <person name="Hou S."/>
            <person name="Wollam A."/>
            <person name="Pepin K.H."/>
            <person name="Johnson M."/>
            <person name="Bhonagiri V."/>
            <person name="Nash W.E."/>
            <person name="Warren W."/>
            <person name="Chinwalla A."/>
            <person name="Mardis E.R."/>
            <person name="Wilson R.K."/>
        </authorList>
    </citation>
    <scope>NUCLEOTIDE SEQUENCE [LARGE SCALE GENOMIC DNA]</scope>
    <source>
        <strain evidence="2">DSM 15176</strain>
    </source>
</reference>
<proteinExistence type="predicted"/>
<comment type="caution">
    <text evidence="2">The sequence shown here is derived from an EMBL/GenBank/DDBJ whole genome shotgun (WGS) entry which is preliminary data.</text>
</comment>
<evidence type="ECO:0000256" key="1">
    <source>
        <dbReference type="SAM" id="Phobius"/>
    </source>
</evidence>
<keyword evidence="1" id="KW-0472">Membrane</keyword>
<feature type="transmembrane region" description="Helical" evidence="1">
    <location>
        <begin position="49"/>
        <end position="71"/>
    </location>
</feature>
<feature type="transmembrane region" description="Helical" evidence="1">
    <location>
        <begin position="12"/>
        <end position="29"/>
    </location>
</feature>
<dbReference type="eggNOG" id="ENOG50302ZU">
    <property type="taxonomic scope" value="Bacteria"/>
</dbReference>
<organism evidence="2 3">
    <name type="scientific">Subdoligranulum variabile DSM 15176</name>
    <dbReference type="NCBI Taxonomy" id="411471"/>
    <lineage>
        <taxon>Bacteria</taxon>
        <taxon>Bacillati</taxon>
        <taxon>Bacillota</taxon>
        <taxon>Clostridia</taxon>
        <taxon>Eubacteriales</taxon>
        <taxon>Oscillospiraceae</taxon>
        <taxon>Subdoligranulum</taxon>
    </lineage>
</organism>
<dbReference type="Proteomes" id="UP000003438">
    <property type="component" value="Unassembled WGS sequence"/>
</dbReference>
<dbReference type="EMBL" id="ACBY02000054">
    <property type="protein sequence ID" value="EFB74836.1"/>
    <property type="molecule type" value="Genomic_DNA"/>
</dbReference>
<gene>
    <name evidence="2" type="ORF">SUBVAR_06816</name>
</gene>
<keyword evidence="3" id="KW-1185">Reference proteome</keyword>
<name>D1PQY9_9FIRM</name>
<sequence>MLRELWKKWRRPILFTAGGALVGLVYYALVGCPTGSCAITSNPFNTMVYAGLIGLLLSGSLGGCCCGGGSCHTKPPES</sequence>
<dbReference type="STRING" id="411471.SUBVAR_06816"/>
<dbReference type="AlphaFoldDB" id="D1PQY9"/>